<gene>
    <name evidence="6" type="ORF">SAMN05192581_10139</name>
</gene>
<evidence type="ECO:0000259" key="4">
    <source>
        <dbReference type="Pfam" id="PF17141"/>
    </source>
</evidence>
<dbReference type="RefSeq" id="WP_074557684.1">
    <property type="nucleotide sequence ID" value="NZ_FMYE01000013.1"/>
</dbReference>
<evidence type="ECO:0000259" key="2">
    <source>
        <dbReference type="Pfam" id="PF14292"/>
    </source>
</evidence>
<dbReference type="PROSITE" id="PS51257">
    <property type="entry name" value="PROKAR_LIPOPROTEIN"/>
    <property type="match status" value="1"/>
</dbReference>
<dbReference type="InterPro" id="IPR025970">
    <property type="entry name" value="SusE"/>
</dbReference>
<dbReference type="Pfam" id="PF26123">
    <property type="entry name" value="DUF8037"/>
    <property type="match status" value="1"/>
</dbReference>
<feature type="domain" description="DUF5114" evidence="4">
    <location>
        <begin position="257"/>
        <end position="368"/>
    </location>
</feature>
<dbReference type="EMBL" id="FMYE01000013">
    <property type="protein sequence ID" value="SDB76780.1"/>
    <property type="molecule type" value="Genomic_DNA"/>
</dbReference>
<dbReference type="InterPro" id="IPR058350">
    <property type="entry name" value="DUF8037"/>
</dbReference>
<feature type="domain" description="SusE outer membrane protein" evidence="2">
    <location>
        <begin position="23"/>
        <end position="133"/>
    </location>
</feature>
<evidence type="ECO:0000313" key="7">
    <source>
        <dbReference type="Proteomes" id="UP000183670"/>
    </source>
</evidence>
<keyword evidence="1" id="KW-0732">Signal</keyword>
<dbReference type="Pfam" id="PF17138">
    <property type="entry name" value="DUF5111"/>
    <property type="match status" value="1"/>
</dbReference>
<organism evidence="6 7">
    <name type="scientific">Bacteroides ovatus</name>
    <dbReference type="NCBI Taxonomy" id="28116"/>
    <lineage>
        <taxon>Bacteria</taxon>
        <taxon>Pseudomonadati</taxon>
        <taxon>Bacteroidota</taxon>
        <taxon>Bacteroidia</taxon>
        <taxon>Bacteroidales</taxon>
        <taxon>Bacteroidaceae</taxon>
        <taxon>Bacteroides</taxon>
    </lineage>
</organism>
<feature type="domain" description="DUF5111" evidence="3">
    <location>
        <begin position="158"/>
        <end position="252"/>
    </location>
</feature>
<accession>A0A1G6G470</accession>
<feature type="chain" id="PRO_5010230603" evidence="1">
    <location>
        <begin position="22"/>
        <end position="580"/>
    </location>
</feature>
<dbReference type="Proteomes" id="UP000183670">
    <property type="component" value="Unassembled WGS sequence"/>
</dbReference>
<dbReference type="Pfam" id="PF14292">
    <property type="entry name" value="SusE"/>
    <property type="match status" value="1"/>
</dbReference>
<dbReference type="AlphaFoldDB" id="A0A1G6G470"/>
<evidence type="ECO:0000256" key="1">
    <source>
        <dbReference type="SAM" id="SignalP"/>
    </source>
</evidence>
<feature type="domain" description="DUF8037" evidence="5">
    <location>
        <begin position="381"/>
        <end position="486"/>
    </location>
</feature>
<sequence>MKTINSLFLSLAALFIWSACEDDADKYYLSSLTENELIASTNNIVLTEDIAQKNVLSLAWTDRTLAINNPDFKPTNLLKTSIQVALNKDFSGTIVESTETSLSKTYNGAELNIVTNNLGVEANVATKFYFRLKGTTGNNIEPAYSNVEVITITPYELDMRFASMLDQNGTDTGMSLFSVNTDGVYKGFVGVNAWYNFLIKEANGTIWRNDNETGMPFLLTTAGDWKCWFPGVGGCYYITFDTNNKQWNGIQIPTLNVSGDIDATMEFNQTSRKWTATFNANAAGSMTIQISGTGKLYDHTCANPNDNGGYDIDDTKAKDTPMAFSGSSTALNLGETAGDITVNVPQAGECTLSIDLSNPQQWTVSVEEGSIEPEPEPEEGQYLYLPGIGQGSDWTYDHKIEVYYKEEQKYAGIVDVNSQYGNYAMTLFSSGDAWDTDKMYTIANDDSESTAEAGTLVNGQAKNIPAPVAGLYLFDVSLKELTYKTYAVGNNIYCYYGIEGDNNLYPIATTGTAGEYSGTITLSQDSNWGIKFYIKEDWTGAYGGSNGKLYYNSNDGIPLTAGTYTITVNLIDGTYSASNK</sequence>
<evidence type="ECO:0000313" key="6">
    <source>
        <dbReference type="EMBL" id="SDB76780.1"/>
    </source>
</evidence>
<reference evidence="6 7" key="1">
    <citation type="submission" date="2016-10" db="EMBL/GenBank/DDBJ databases">
        <authorList>
            <person name="de Groot N.N."/>
        </authorList>
    </citation>
    <scope>NUCLEOTIDE SEQUENCE [LARGE SCALE GENOMIC DNA]</scope>
    <source>
        <strain evidence="6 7">NLAE-zl-C500</strain>
    </source>
</reference>
<name>A0A1G6G470_BACOV</name>
<proteinExistence type="predicted"/>
<dbReference type="Pfam" id="PF17141">
    <property type="entry name" value="DUF5114"/>
    <property type="match status" value="1"/>
</dbReference>
<protein>
    <submittedName>
        <fullName evidence="6">SusE outer membrane protein</fullName>
    </submittedName>
</protein>
<evidence type="ECO:0000259" key="5">
    <source>
        <dbReference type="Pfam" id="PF26123"/>
    </source>
</evidence>
<dbReference type="InterPro" id="IPR033407">
    <property type="entry name" value="DUF5114"/>
</dbReference>
<dbReference type="InterPro" id="IPR033404">
    <property type="entry name" value="DUF5111"/>
</dbReference>
<evidence type="ECO:0000259" key="3">
    <source>
        <dbReference type="Pfam" id="PF17138"/>
    </source>
</evidence>
<feature type="signal peptide" evidence="1">
    <location>
        <begin position="1"/>
        <end position="21"/>
    </location>
</feature>